<evidence type="ECO:0000313" key="12">
    <source>
        <dbReference type="Proteomes" id="UP000061489"/>
    </source>
</evidence>
<dbReference type="GO" id="GO:0006520">
    <property type="term" value="P:amino acid metabolic process"/>
    <property type="evidence" value="ECO:0007669"/>
    <property type="project" value="InterPro"/>
</dbReference>
<dbReference type="PANTHER" id="PTHR45753">
    <property type="entry name" value="ORNITHINE CARBAMOYLTRANSFERASE, MITOCHONDRIAL"/>
    <property type="match status" value="1"/>
</dbReference>
<comment type="pathway">
    <text evidence="1 7">Pyrimidine metabolism; UMP biosynthesis via de novo pathway; (S)-dihydroorotate from bicarbonate: step 2/3.</text>
</comment>
<dbReference type="Pfam" id="PF00185">
    <property type="entry name" value="OTCace"/>
    <property type="match status" value="1"/>
</dbReference>
<gene>
    <name evidence="7 11" type="primary">pyrB</name>
    <name evidence="11" type="ORF">AU14_15790</name>
</gene>
<dbReference type="InterPro" id="IPR006130">
    <property type="entry name" value="Asp/Orn_carbamoylTrfase"/>
</dbReference>
<dbReference type="InterPro" id="IPR036901">
    <property type="entry name" value="Asp/Orn_carbamoylTrfase_sf"/>
</dbReference>
<comment type="subunit">
    <text evidence="7">Heterododecamer (2C3:3R2) of six catalytic PyrB chains organized as two trimers (C3), and six regulatory PyrI chains organized as three dimers (R2).</text>
</comment>
<dbReference type="NCBIfam" id="NF002032">
    <property type="entry name" value="PRK00856.1"/>
    <property type="match status" value="1"/>
</dbReference>
<dbReference type="PROSITE" id="PS00097">
    <property type="entry name" value="CARBAMOYLTRANSFERASE"/>
    <property type="match status" value="1"/>
</dbReference>
<dbReference type="HAMAP" id="MF_00001">
    <property type="entry name" value="Asp_carb_tr"/>
    <property type="match status" value="1"/>
</dbReference>
<feature type="binding site" evidence="7">
    <location>
        <position position="72"/>
    </location>
    <ligand>
        <name>carbamoyl phosphate</name>
        <dbReference type="ChEBI" id="CHEBI:58228"/>
    </ligand>
</feature>
<dbReference type="KEGG" id="msx:AU14_15790"/>
<dbReference type="HOGENOM" id="CLU_043846_2_0_6"/>
<name>W5YJW6_9GAMM</name>
<feature type="region of interest" description="Disordered" evidence="8">
    <location>
        <begin position="335"/>
        <end position="357"/>
    </location>
</feature>
<feature type="binding site" evidence="7">
    <location>
        <position position="73"/>
    </location>
    <ligand>
        <name>carbamoyl phosphate</name>
        <dbReference type="ChEBI" id="CHEBI:58228"/>
    </ligand>
</feature>
<feature type="binding site" evidence="7">
    <location>
        <position position="282"/>
    </location>
    <ligand>
        <name>carbamoyl phosphate</name>
        <dbReference type="ChEBI" id="CHEBI:58228"/>
    </ligand>
</feature>
<dbReference type="PANTHER" id="PTHR45753:SF6">
    <property type="entry name" value="ASPARTATE CARBAMOYLTRANSFERASE"/>
    <property type="match status" value="1"/>
</dbReference>
<proteinExistence type="inferred from homology"/>
<evidence type="ECO:0000256" key="2">
    <source>
        <dbReference type="ARBA" id="ARBA00008896"/>
    </source>
</evidence>
<dbReference type="PRINTS" id="PR00101">
    <property type="entry name" value="ATCASE"/>
</dbReference>
<comment type="function">
    <text evidence="5 7">Catalyzes the condensation of carbamoyl phosphate and aspartate to form carbamoyl aspartate and inorganic phosphate, the committed step in the de novo pyrimidine nucleotide biosynthesis pathway.</text>
</comment>
<dbReference type="EC" id="2.1.3.2" evidence="7"/>
<feature type="binding site" evidence="7">
    <location>
        <position position="100"/>
    </location>
    <ligand>
        <name>L-aspartate</name>
        <dbReference type="ChEBI" id="CHEBI:29991"/>
    </ligand>
</feature>
<keyword evidence="12" id="KW-1185">Reference proteome</keyword>
<evidence type="ECO:0000259" key="9">
    <source>
        <dbReference type="Pfam" id="PF00185"/>
    </source>
</evidence>
<dbReference type="InterPro" id="IPR006132">
    <property type="entry name" value="Asp/Orn_carbamoyltranf_P-bd"/>
</dbReference>
<feature type="binding site" evidence="7">
    <location>
        <position position="240"/>
    </location>
    <ligand>
        <name>L-aspartate</name>
        <dbReference type="ChEBI" id="CHEBI:29991"/>
    </ligand>
</feature>
<dbReference type="GO" id="GO:0004070">
    <property type="term" value="F:aspartate carbamoyltransferase activity"/>
    <property type="evidence" value="ECO:0007669"/>
    <property type="project" value="UniProtKB-UniRule"/>
</dbReference>
<dbReference type="Proteomes" id="UP000061489">
    <property type="component" value="Chromosome"/>
</dbReference>
<dbReference type="GO" id="GO:0016597">
    <property type="term" value="F:amino acid binding"/>
    <property type="evidence" value="ECO:0007669"/>
    <property type="project" value="InterPro"/>
</dbReference>
<dbReference type="SUPFAM" id="SSF53671">
    <property type="entry name" value="Aspartate/ornithine carbamoyltransferase"/>
    <property type="match status" value="1"/>
</dbReference>
<dbReference type="UniPathway" id="UPA00070">
    <property type="reaction ID" value="UER00116"/>
</dbReference>
<evidence type="ECO:0000256" key="5">
    <source>
        <dbReference type="ARBA" id="ARBA00043884"/>
    </source>
</evidence>
<feature type="domain" description="Aspartate/ornithine carbamoyltransferase carbamoyl-P binding" evidence="10">
    <location>
        <begin position="20"/>
        <end position="165"/>
    </location>
</feature>
<comment type="catalytic activity">
    <reaction evidence="6 7">
        <text>carbamoyl phosphate + L-aspartate = N-carbamoyl-L-aspartate + phosphate + H(+)</text>
        <dbReference type="Rhea" id="RHEA:20013"/>
        <dbReference type="ChEBI" id="CHEBI:15378"/>
        <dbReference type="ChEBI" id="CHEBI:29991"/>
        <dbReference type="ChEBI" id="CHEBI:32814"/>
        <dbReference type="ChEBI" id="CHEBI:43474"/>
        <dbReference type="ChEBI" id="CHEBI:58228"/>
        <dbReference type="EC" id="2.1.3.2"/>
    </reaction>
</comment>
<dbReference type="STRING" id="1420916.AU14_15790"/>
<accession>W5YJW6</accession>
<evidence type="ECO:0000256" key="8">
    <source>
        <dbReference type="SAM" id="MobiDB-lite"/>
    </source>
</evidence>
<protein>
    <recommendedName>
        <fullName evidence="7">Aspartate carbamoyltransferase</fullName>
        <ecNumber evidence="7">2.1.3.2</ecNumber>
    </recommendedName>
    <alternativeName>
        <fullName evidence="7">Aspartate transcarbamylase</fullName>
        <shortName evidence="7">ATCase</shortName>
    </alternativeName>
</protein>
<feature type="binding site" evidence="7">
    <location>
        <position position="152"/>
    </location>
    <ligand>
        <name>carbamoyl phosphate</name>
        <dbReference type="ChEBI" id="CHEBI:58228"/>
    </ligand>
</feature>
<dbReference type="InterPro" id="IPR006131">
    <property type="entry name" value="Asp_carbamoyltransf_Asp/Orn-bd"/>
</dbReference>
<feature type="binding site" evidence="7">
    <location>
        <position position="185"/>
    </location>
    <ligand>
        <name>L-aspartate</name>
        <dbReference type="ChEBI" id="CHEBI:29991"/>
    </ligand>
</feature>
<sequence length="357" mass="39130">MTANDPSPHHLQLTRDGQLRHFLTLDGLSRDLLTDILDTADSFIEVGERTIKKVPLLRGRTVVNLFFESSTRTRSTFELAAKRLSADVLNLDISTSATSKGESLSDTLLNLEAMASDMFVVRHSQSGAPHFIAESVTPGVAIINAGDGRHAHPTQAMLDMLTIRQHKGGFEGLKVAIVGDVLHSRVARSQIRALNVLGVAEVRVIAPGTLLPKDVESLGCTVHYDMAEGMKDLDVVIMLRLQNERMEGALLPSEREFYRLYGLNRDKLALAHPDCIVMHPGPINRGVEIESAVADGPQSVILNQVTNGIAIRMAVMSMAMVGSLPNASAPRLREDRYESFSSRQRRKPQDCWRAPAG</sequence>
<evidence type="ECO:0000259" key="10">
    <source>
        <dbReference type="Pfam" id="PF02729"/>
    </source>
</evidence>
<feature type="domain" description="Aspartate/ornithine carbamoyltransferase Asp/Orn-binding" evidence="9">
    <location>
        <begin position="171"/>
        <end position="318"/>
    </location>
</feature>
<dbReference type="FunFam" id="3.40.50.1370:FF:000007">
    <property type="entry name" value="Aspartate carbamoyltransferase"/>
    <property type="match status" value="1"/>
</dbReference>
<reference evidence="11 12" key="1">
    <citation type="journal article" date="2014" name="Genome Announc.">
        <title>Draft Genome Sequences of Marinobacter similis A3d10T and Marinobacter salarius R9SW1T.</title>
        <authorList>
            <person name="Ivanova E.P."/>
            <person name="Ng H.J."/>
            <person name="Webb H.K."/>
            <person name="Feng G."/>
            <person name="Oshima K."/>
            <person name="Hattori M."/>
            <person name="Ohkuma M."/>
            <person name="Sergeev A.F."/>
            <person name="Mikhailov V.V."/>
            <person name="Crawford R.J."/>
            <person name="Sawabe T."/>
        </authorList>
    </citation>
    <scope>NUCLEOTIDE SEQUENCE [LARGE SCALE GENOMIC DNA]</scope>
    <source>
        <strain evidence="11 12">A3d10</strain>
    </source>
</reference>
<organism evidence="11 12">
    <name type="scientific">Marinobacter similis</name>
    <dbReference type="NCBI Taxonomy" id="1420916"/>
    <lineage>
        <taxon>Bacteria</taxon>
        <taxon>Pseudomonadati</taxon>
        <taxon>Pseudomonadota</taxon>
        <taxon>Gammaproteobacteria</taxon>
        <taxon>Pseudomonadales</taxon>
        <taxon>Marinobacteraceae</taxon>
        <taxon>Marinobacter</taxon>
    </lineage>
</organism>
<evidence type="ECO:0000256" key="7">
    <source>
        <dbReference type="HAMAP-Rule" id="MF_00001"/>
    </source>
</evidence>
<evidence type="ECO:0000256" key="6">
    <source>
        <dbReference type="ARBA" id="ARBA00048859"/>
    </source>
</evidence>
<keyword evidence="4 7" id="KW-0665">Pyrimidine biosynthesis</keyword>
<feature type="binding site" evidence="7">
    <location>
        <position position="155"/>
    </location>
    <ligand>
        <name>carbamoyl phosphate</name>
        <dbReference type="ChEBI" id="CHEBI:58228"/>
    </ligand>
</feature>
<dbReference type="Pfam" id="PF02729">
    <property type="entry name" value="OTCace_N"/>
    <property type="match status" value="1"/>
</dbReference>
<evidence type="ECO:0000313" key="11">
    <source>
        <dbReference type="EMBL" id="AHI29507.1"/>
    </source>
</evidence>
<evidence type="ECO:0000256" key="1">
    <source>
        <dbReference type="ARBA" id="ARBA00004852"/>
    </source>
</evidence>
<dbReference type="InterPro" id="IPR002082">
    <property type="entry name" value="Asp_carbamoyltransf"/>
</dbReference>
<dbReference type="GO" id="GO:0044205">
    <property type="term" value="P:'de novo' UMP biosynthetic process"/>
    <property type="evidence" value="ECO:0007669"/>
    <property type="project" value="UniProtKB-UniRule"/>
</dbReference>
<evidence type="ECO:0000256" key="3">
    <source>
        <dbReference type="ARBA" id="ARBA00022679"/>
    </source>
</evidence>
<dbReference type="NCBIfam" id="TIGR00670">
    <property type="entry name" value="asp_carb_tr"/>
    <property type="match status" value="1"/>
</dbReference>
<feature type="binding site" evidence="7">
    <location>
        <position position="281"/>
    </location>
    <ligand>
        <name>carbamoyl phosphate</name>
        <dbReference type="ChEBI" id="CHEBI:58228"/>
    </ligand>
</feature>
<dbReference type="GO" id="GO:0005829">
    <property type="term" value="C:cytosol"/>
    <property type="evidence" value="ECO:0007669"/>
    <property type="project" value="TreeGrafter"/>
</dbReference>
<evidence type="ECO:0000256" key="4">
    <source>
        <dbReference type="ARBA" id="ARBA00022975"/>
    </source>
</evidence>
<dbReference type="PRINTS" id="PR00100">
    <property type="entry name" value="AOTCASE"/>
</dbReference>
<dbReference type="AlphaFoldDB" id="W5YJW6"/>
<dbReference type="EMBL" id="CP007151">
    <property type="protein sequence ID" value="AHI29507.1"/>
    <property type="molecule type" value="Genomic_DNA"/>
</dbReference>
<keyword evidence="3 7" id="KW-0808">Transferase</keyword>
<feature type="binding site" evidence="7">
    <location>
        <position position="122"/>
    </location>
    <ligand>
        <name>carbamoyl phosphate</name>
        <dbReference type="ChEBI" id="CHEBI:58228"/>
    </ligand>
</feature>
<dbReference type="GO" id="GO:0006207">
    <property type="term" value="P:'de novo' pyrimidine nucleobase biosynthetic process"/>
    <property type="evidence" value="ECO:0007669"/>
    <property type="project" value="InterPro"/>
</dbReference>
<comment type="similarity">
    <text evidence="2 7">Belongs to the aspartate/ornithine carbamoyltransferase superfamily. ATCase family.</text>
</comment>
<dbReference type="Gene3D" id="3.40.50.1370">
    <property type="entry name" value="Aspartate/ornithine carbamoyltransferase"/>
    <property type="match status" value="2"/>
</dbReference>